<evidence type="ECO:0000313" key="4">
    <source>
        <dbReference type="EMBL" id="SPC74825.1"/>
    </source>
</evidence>
<dbReference type="SUPFAM" id="SSF50978">
    <property type="entry name" value="WD40 repeat-like"/>
    <property type="match status" value="1"/>
</dbReference>
<dbReference type="PRINTS" id="PR00320">
    <property type="entry name" value="GPROTEINBRPT"/>
</dbReference>
<dbReference type="PROSITE" id="PS00678">
    <property type="entry name" value="WD_REPEATS_1"/>
    <property type="match status" value="1"/>
</dbReference>
<dbReference type="PANTHER" id="PTHR18763">
    <property type="entry name" value="WD-REPEAT PROTEIN 18"/>
    <property type="match status" value="1"/>
</dbReference>
<dbReference type="InterPro" id="IPR001680">
    <property type="entry name" value="WD40_rpt"/>
</dbReference>
<reference evidence="4" key="1">
    <citation type="submission" date="2018-02" db="EMBL/GenBank/DDBJ databases">
        <authorList>
            <person name="Cohen D.B."/>
            <person name="Kent A.D."/>
        </authorList>
    </citation>
    <scope>NUCLEOTIDE SEQUENCE</scope>
</reference>
<dbReference type="SMART" id="SM00320">
    <property type="entry name" value="WD40"/>
    <property type="match status" value="5"/>
</dbReference>
<dbReference type="AlphaFoldDB" id="A0A2N9EJA3"/>
<dbReference type="InterPro" id="IPR036322">
    <property type="entry name" value="WD40_repeat_dom_sf"/>
</dbReference>
<feature type="repeat" description="WD" evidence="3">
    <location>
        <begin position="169"/>
        <end position="212"/>
    </location>
</feature>
<dbReference type="PROSITE" id="PS50082">
    <property type="entry name" value="WD_REPEATS_2"/>
    <property type="match status" value="3"/>
</dbReference>
<dbReference type="PROSITE" id="PS50294">
    <property type="entry name" value="WD_REPEATS_REGION"/>
    <property type="match status" value="2"/>
</dbReference>
<organism evidence="4">
    <name type="scientific">Fagus sylvatica</name>
    <name type="common">Beechnut</name>
    <dbReference type="NCBI Taxonomy" id="28930"/>
    <lineage>
        <taxon>Eukaryota</taxon>
        <taxon>Viridiplantae</taxon>
        <taxon>Streptophyta</taxon>
        <taxon>Embryophyta</taxon>
        <taxon>Tracheophyta</taxon>
        <taxon>Spermatophyta</taxon>
        <taxon>Magnoliopsida</taxon>
        <taxon>eudicotyledons</taxon>
        <taxon>Gunneridae</taxon>
        <taxon>Pentapetalae</taxon>
        <taxon>rosids</taxon>
        <taxon>fabids</taxon>
        <taxon>Fagales</taxon>
        <taxon>Fagaceae</taxon>
        <taxon>Fagus</taxon>
    </lineage>
</organism>
<feature type="repeat" description="WD" evidence="3">
    <location>
        <begin position="116"/>
        <end position="149"/>
    </location>
</feature>
<evidence type="ECO:0000256" key="3">
    <source>
        <dbReference type="PROSITE-ProRule" id="PRU00221"/>
    </source>
</evidence>
<dbReference type="InterPro" id="IPR015943">
    <property type="entry name" value="WD40/YVTN_repeat-like_dom_sf"/>
</dbReference>
<sequence>MEVVVASSSIDAGIGCWDLQTGAEQLRYKSCASPPHGLVCVGQRFLASSQLRDPSANSGSILYWSWSKPQIEVKSFPSEPIKPLAANSEGTYIVGGGVSGDIYLWEVATGRQLRKWHAHYRAVTCLVFSDDDSLLISGSEDGSVRVWSLFMIFDDLGRQQADHLYEHNFSEHTLRVTDIVTGYGGCNAIIVSASEDRTCKVWSLSKGRLLRNIIFPSIIDAIALDPGEHVFYAGSRDGKIYIAALNAESTSSSKYGLHIINSLSNHSKAVTCLAYCGSRNLLLSGSDDGMVRVWDAKTLNIDRVFKHAKGPVNNILVVRQELCFNFRPNSQASSRRHGSLLPPALDKYANPTDEDADADVKAVIGLQSTCRKSMDVSYFSSHVINNQIKELQQQGSSAAAEMEMERLKLDCRKFTRMVQQWKKMYENLHQICVSELLDGNQAGISNGNPT</sequence>
<dbReference type="FunFam" id="2.130.10.10:FF:000600">
    <property type="entry name" value="Protein ROOT INITIATION DEFECTIVE 3"/>
    <property type="match status" value="1"/>
</dbReference>
<dbReference type="InterPro" id="IPR019775">
    <property type="entry name" value="WD40_repeat_CS"/>
</dbReference>
<proteinExistence type="predicted"/>
<evidence type="ECO:0000256" key="1">
    <source>
        <dbReference type="ARBA" id="ARBA00022574"/>
    </source>
</evidence>
<feature type="repeat" description="WD" evidence="3">
    <location>
        <begin position="263"/>
        <end position="304"/>
    </location>
</feature>
<dbReference type="InterPro" id="IPR020472">
    <property type="entry name" value="WD40_PAC1"/>
</dbReference>
<gene>
    <name evidence="4" type="ORF">FSB_LOCUS2707</name>
</gene>
<dbReference type="GO" id="GO:0120330">
    <property type="term" value="C:rixosome complex"/>
    <property type="evidence" value="ECO:0007669"/>
    <property type="project" value="TreeGrafter"/>
</dbReference>
<dbReference type="GO" id="GO:0006364">
    <property type="term" value="P:rRNA processing"/>
    <property type="evidence" value="ECO:0007669"/>
    <property type="project" value="TreeGrafter"/>
</dbReference>
<name>A0A2N9EJA3_FAGSY</name>
<dbReference type="GO" id="GO:0006261">
    <property type="term" value="P:DNA-templated DNA replication"/>
    <property type="evidence" value="ECO:0007669"/>
    <property type="project" value="TreeGrafter"/>
</dbReference>
<dbReference type="Pfam" id="PF00400">
    <property type="entry name" value="WD40"/>
    <property type="match status" value="3"/>
</dbReference>
<dbReference type="GO" id="GO:0005656">
    <property type="term" value="C:nuclear pre-replicative complex"/>
    <property type="evidence" value="ECO:0007669"/>
    <property type="project" value="TreeGrafter"/>
</dbReference>
<protein>
    <submittedName>
        <fullName evidence="4">Uncharacterized protein</fullName>
    </submittedName>
</protein>
<dbReference type="EMBL" id="OIVN01000128">
    <property type="protein sequence ID" value="SPC74825.1"/>
    <property type="molecule type" value="Genomic_DNA"/>
</dbReference>
<evidence type="ECO:0000256" key="2">
    <source>
        <dbReference type="ARBA" id="ARBA00022737"/>
    </source>
</evidence>
<dbReference type="Gene3D" id="2.130.10.10">
    <property type="entry name" value="YVTN repeat-like/Quinoprotein amine dehydrogenase"/>
    <property type="match status" value="2"/>
</dbReference>
<dbReference type="PANTHER" id="PTHR18763:SF0">
    <property type="entry name" value="WD REPEAT-CONTAINING PROTEIN 18"/>
    <property type="match status" value="1"/>
</dbReference>
<accession>A0A2N9EJA3</accession>
<dbReference type="InterPro" id="IPR045227">
    <property type="entry name" value="WDR18/Ipi3/RID3"/>
</dbReference>
<keyword evidence="1 3" id="KW-0853">WD repeat</keyword>
<keyword evidence="2" id="KW-0677">Repeat</keyword>